<feature type="transmembrane region" description="Helical" evidence="6">
    <location>
        <begin position="100"/>
        <end position="118"/>
    </location>
</feature>
<dbReference type="Proteomes" id="UP000182466">
    <property type="component" value="Unassembled WGS sequence"/>
</dbReference>
<dbReference type="OrthoDB" id="7818056at2"/>
<evidence type="ECO:0000256" key="1">
    <source>
        <dbReference type="ARBA" id="ARBA00004141"/>
    </source>
</evidence>
<dbReference type="Pfam" id="PF00892">
    <property type="entry name" value="EamA"/>
    <property type="match status" value="2"/>
</dbReference>
<dbReference type="SUPFAM" id="SSF103481">
    <property type="entry name" value="Multidrug resistance efflux transporter EmrE"/>
    <property type="match status" value="2"/>
</dbReference>
<evidence type="ECO:0000313" key="8">
    <source>
        <dbReference type="EMBL" id="SFU15136.1"/>
    </source>
</evidence>
<dbReference type="PANTHER" id="PTHR22911">
    <property type="entry name" value="ACYL-MALONYL CONDENSING ENZYME-RELATED"/>
    <property type="match status" value="1"/>
</dbReference>
<name>A0A1I7DU50_9RHOB</name>
<feature type="transmembrane region" description="Helical" evidence="6">
    <location>
        <begin position="184"/>
        <end position="204"/>
    </location>
</feature>
<reference evidence="8 9" key="1">
    <citation type="submission" date="2016-10" db="EMBL/GenBank/DDBJ databases">
        <authorList>
            <person name="de Groot N.N."/>
        </authorList>
    </citation>
    <scope>NUCLEOTIDE SEQUENCE [LARGE SCALE GENOMIC DNA]</scope>
    <source>
        <strain evidence="8 9">CGMCC 1.10959</strain>
    </source>
</reference>
<feature type="transmembrane region" description="Helical" evidence="6">
    <location>
        <begin position="130"/>
        <end position="148"/>
    </location>
</feature>
<feature type="transmembrane region" description="Helical" evidence="6">
    <location>
        <begin position="154"/>
        <end position="172"/>
    </location>
</feature>
<sequence>MANDPDTTSNLSGALFGLAAFAIFSIHDVIIKYLGTSYSAFQIVFFSSLLSFPLITLLMIRDAQPGTLRPEHPWWMLLRSLSGVTAAVGAFYAFSVLPLAQVYAILFAAPLLITVLSVPLLGETVRLRRGLAVGVGLLGVLVVLRPGSADLGTGHAAALVSAVFGALNAIVVRRIGNEERPVLMILYPMLASCGLMAIALPWVYRPMPLADLGALAIVAVLILFAMSCLVAAYRRGAAVVVAPMQYSQILWAALYGALLFGEYPDTMTYLGAAIIIASGLYILRRESSGHSSRNTPVLRTQTRIGLPAGLRVGILSKVAKRRK</sequence>
<feature type="domain" description="EamA" evidence="7">
    <location>
        <begin position="154"/>
        <end position="282"/>
    </location>
</feature>
<dbReference type="eggNOG" id="COG0697">
    <property type="taxonomic scope" value="Bacteria"/>
</dbReference>
<organism evidence="8 9">
    <name type="scientific">Sedimentitalea nanhaiensis</name>
    <dbReference type="NCBI Taxonomy" id="999627"/>
    <lineage>
        <taxon>Bacteria</taxon>
        <taxon>Pseudomonadati</taxon>
        <taxon>Pseudomonadota</taxon>
        <taxon>Alphaproteobacteria</taxon>
        <taxon>Rhodobacterales</taxon>
        <taxon>Paracoccaceae</taxon>
        <taxon>Sedimentitalea</taxon>
    </lineage>
</organism>
<feature type="domain" description="EamA" evidence="7">
    <location>
        <begin position="12"/>
        <end position="144"/>
    </location>
</feature>
<proteinExistence type="inferred from homology"/>
<evidence type="ECO:0000259" key="7">
    <source>
        <dbReference type="Pfam" id="PF00892"/>
    </source>
</evidence>
<accession>A0A1I7DU50</accession>
<dbReference type="GO" id="GO:0016020">
    <property type="term" value="C:membrane"/>
    <property type="evidence" value="ECO:0007669"/>
    <property type="project" value="UniProtKB-SubCell"/>
</dbReference>
<feature type="transmembrane region" description="Helical" evidence="6">
    <location>
        <begin position="210"/>
        <end position="232"/>
    </location>
</feature>
<feature type="transmembrane region" description="Helical" evidence="6">
    <location>
        <begin position="12"/>
        <end position="34"/>
    </location>
</feature>
<evidence type="ECO:0000256" key="2">
    <source>
        <dbReference type="ARBA" id="ARBA00009853"/>
    </source>
</evidence>
<feature type="transmembrane region" description="Helical" evidence="6">
    <location>
        <begin position="40"/>
        <end position="60"/>
    </location>
</feature>
<feature type="transmembrane region" description="Helical" evidence="6">
    <location>
        <begin position="239"/>
        <end position="260"/>
    </location>
</feature>
<gene>
    <name evidence="8" type="ORF">SAMN05216236_13440</name>
</gene>
<evidence type="ECO:0000313" key="9">
    <source>
        <dbReference type="Proteomes" id="UP000182466"/>
    </source>
</evidence>
<comment type="subcellular location">
    <subcellularLocation>
        <location evidence="1">Membrane</location>
        <topology evidence="1">Multi-pass membrane protein</topology>
    </subcellularLocation>
</comment>
<dbReference type="InterPro" id="IPR037185">
    <property type="entry name" value="EmrE-like"/>
</dbReference>
<feature type="transmembrane region" description="Helical" evidence="6">
    <location>
        <begin position="266"/>
        <end position="283"/>
    </location>
</feature>
<protein>
    <submittedName>
        <fullName evidence="8">Permease of the drug/metabolite transporter (DMT) superfamily</fullName>
    </submittedName>
</protein>
<dbReference type="RefSeq" id="WP_036050734.1">
    <property type="nucleotide sequence ID" value="NZ_FPAW01000034.1"/>
</dbReference>
<dbReference type="PANTHER" id="PTHR22911:SF6">
    <property type="entry name" value="SOLUTE CARRIER FAMILY 35 MEMBER G1"/>
    <property type="match status" value="1"/>
</dbReference>
<comment type="similarity">
    <text evidence="2">Belongs to the drug/metabolite transporter (DMT) superfamily. 10 TMS drug/metabolite exporter (DME) (TC 2.A.7.3) family.</text>
</comment>
<evidence type="ECO:0000256" key="6">
    <source>
        <dbReference type="SAM" id="Phobius"/>
    </source>
</evidence>
<dbReference type="STRING" id="999627.SAMN05216236_13440"/>
<keyword evidence="5 6" id="KW-0472">Membrane</keyword>
<dbReference type="Gene3D" id="1.10.3730.20">
    <property type="match status" value="1"/>
</dbReference>
<evidence type="ECO:0000256" key="3">
    <source>
        <dbReference type="ARBA" id="ARBA00022692"/>
    </source>
</evidence>
<keyword evidence="9" id="KW-1185">Reference proteome</keyword>
<evidence type="ECO:0000256" key="4">
    <source>
        <dbReference type="ARBA" id="ARBA00022989"/>
    </source>
</evidence>
<keyword evidence="3 6" id="KW-0812">Transmembrane</keyword>
<dbReference type="InterPro" id="IPR000620">
    <property type="entry name" value="EamA_dom"/>
</dbReference>
<keyword evidence="4 6" id="KW-1133">Transmembrane helix</keyword>
<evidence type="ECO:0000256" key="5">
    <source>
        <dbReference type="ARBA" id="ARBA00023136"/>
    </source>
</evidence>
<dbReference type="AlphaFoldDB" id="A0A1I7DU50"/>
<dbReference type="EMBL" id="FPAW01000034">
    <property type="protein sequence ID" value="SFU15136.1"/>
    <property type="molecule type" value="Genomic_DNA"/>
</dbReference>
<feature type="transmembrane region" description="Helical" evidence="6">
    <location>
        <begin position="72"/>
        <end position="94"/>
    </location>
</feature>